<evidence type="ECO:0000313" key="2">
    <source>
        <dbReference type="EMBL" id="KAK7044889.1"/>
    </source>
</evidence>
<dbReference type="EMBL" id="JAWWNJ010000011">
    <property type="protein sequence ID" value="KAK7044889.1"/>
    <property type="molecule type" value="Genomic_DNA"/>
</dbReference>
<name>A0AAW0D1R6_9AGAR</name>
<reference evidence="2 3" key="1">
    <citation type="journal article" date="2024" name="J Genomics">
        <title>Draft genome sequencing and assembly of Favolaschia claudopus CIRM-BRFM 2984 isolated from oak limbs.</title>
        <authorList>
            <person name="Navarro D."/>
            <person name="Drula E."/>
            <person name="Chaduli D."/>
            <person name="Cazenave R."/>
            <person name="Ahrendt S."/>
            <person name="Wang J."/>
            <person name="Lipzen A."/>
            <person name="Daum C."/>
            <person name="Barry K."/>
            <person name="Grigoriev I.V."/>
            <person name="Favel A."/>
            <person name="Rosso M.N."/>
            <person name="Martin F."/>
        </authorList>
    </citation>
    <scope>NUCLEOTIDE SEQUENCE [LARGE SCALE GENOMIC DNA]</scope>
    <source>
        <strain evidence="2 3">CIRM-BRFM 2984</strain>
    </source>
</reference>
<dbReference type="InterPro" id="IPR032675">
    <property type="entry name" value="LRR_dom_sf"/>
</dbReference>
<organism evidence="2 3">
    <name type="scientific">Favolaschia claudopus</name>
    <dbReference type="NCBI Taxonomy" id="2862362"/>
    <lineage>
        <taxon>Eukaryota</taxon>
        <taxon>Fungi</taxon>
        <taxon>Dikarya</taxon>
        <taxon>Basidiomycota</taxon>
        <taxon>Agaricomycotina</taxon>
        <taxon>Agaricomycetes</taxon>
        <taxon>Agaricomycetidae</taxon>
        <taxon>Agaricales</taxon>
        <taxon>Marasmiineae</taxon>
        <taxon>Mycenaceae</taxon>
        <taxon>Favolaschia</taxon>
    </lineage>
</organism>
<dbReference type="Gene3D" id="3.80.10.10">
    <property type="entry name" value="Ribonuclease Inhibitor"/>
    <property type="match status" value="1"/>
</dbReference>
<accession>A0AAW0D1R6</accession>
<dbReference type="Gene3D" id="1.20.1280.50">
    <property type="match status" value="1"/>
</dbReference>
<protein>
    <submittedName>
        <fullName evidence="2">F-box domain-containing protein</fullName>
    </submittedName>
</protein>
<evidence type="ECO:0000256" key="1">
    <source>
        <dbReference type="SAM" id="MobiDB-lite"/>
    </source>
</evidence>
<comment type="caution">
    <text evidence="2">The sequence shown here is derived from an EMBL/GenBank/DDBJ whole genome shotgun (WGS) entry which is preliminary data.</text>
</comment>
<dbReference type="PANTHER" id="PTHR38926:SF5">
    <property type="entry name" value="F-BOX AND LEUCINE-RICH REPEAT PROTEIN 6"/>
    <property type="match status" value="1"/>
</dbReference>
<dbReference type="PANTHER" id="PTHR38926">
    <property type="entry name" value="F-BOX DOMAIN CONTAINING PROTEIN, EXPRESSED"/>
    <property type="match status" value="1"/>
</dbReference>
<sequence>MSFSNNSQKDPYVRLPLELLTEIFKFCGERVHDRLALDTLPYKGTTARQFPWILTHVCRAWRSVVISCPGLWREIIVVLKDDRKYTEDVFQITNLFLERSARSSIAVTIVVHKREFDDYDDMDSVDDNEQDADDGEQDADDEMNSELDPVITLLLAACERWNDLILYSHADGAIIDALAQVKGRLPRLARLGLISIPIEGHLNNDDDEDLPVRDCFSVVPCLRHATLKQTLSYGKVLLPYGQLTDFDYSYVDHDMVPEVLKTLTSLESLTLEFWSSESPEIDLLAERQCALLSLPLVRRFTVIPGDGAGDNDRFPLLPKLSLPSLVYMKLQTQSEDNHIIYSRICSFISRSHCHLTSLQIKNQWGVLDDAALEVLRLTPDLTELKLFALDVTETFLQQLTRLQDTGTLSLFPAIIPGLESFRLHIKGSLNETLLLQLIESRFSSGPQPELFCTLKYAKVSHPKEFSLLFKQGIAGLKARGMEGEAFKKNW</sequence>
<evidence type="ECO:0000313" key="3">
    <source>
        <dbReference type="Proteomes" id="UP001362999"/>
    </source>
</evidence>
<feature type="region of interest" description="Disordered" evidence="1">
    <location>
        <begin position="120"/>
        <end position="142"/>
    </location>
</feature>
<dbReference type="Proteomes" id="UP001362999">
    <property type="component" value="Unassembled WGS sequence"/>
</dbReference>
<dbReference type="AlphaFoldDB" id="A0AAW0D1R6"/>
<keyword evidence="3" id="KW-1185">Reference proteome</keyword>
<proteinExistence type="predicted"/>
<gene>
    <name evidence="2" type="ORF">R3P38DRAFT_2881463</name>
</gene>